<dbReference type="CDD" id="cd18186">
    <property type="entry name" value="BTB_POZ_ZBTB_KLHL-like"/>
    <property type="match status" value="1"/>
</dbReference>
<comment type="caution">
    <text evidence="2">The sequence shown here is derived from an EMBL/GenBank/DDBJ whole genome shotgun (WGS) entry which is preliminary data.</text>
</comment>
<organism evidence="2 3">
    <name type="scientific">Diaporthe vaccinii</name>
    <dbReference type="NCBI Taxonomy" id="105482"/>
    <lineage>
        <taxon>Eukaryota</taxon>
        <taxon>Fungi</taxon>
        <taxon>Dikarya</taxon>
        <taxon>Ascomycota</taxon>
        <taxon>Pezizomycotina</taxon>
        <taxon>Sordariomycetes</taxon>
        <taxon>Sordariomycetidae</taxon>
        <taxon>Diaporthales</taxon>
        <taxon>Diaporthaceae</taxon>
        <taxon>Diaporthe</taxon>
        <taxon>Diaporthe eres species complex</taxon>
    </lineage>
</organism>
<dbReference type="SUPFAM" id="SSF54695">
    <property type="entry name" value="POZ domain"/>
    <property type="match status" value="1"/>
</dbReference>
<sequence length="148" mass="16671">MSECILPDFREIDIELLRTGNLADGTVKCNGRTWKVHRLLLASRLKFFKAAFFGSFKAPSPKKYDQIFRDDDANTAGQEATSGEVEFPEADPDAVDIMLRHLYSEGLTVQDLNTPILCVRCWKLADYVQLDTLKYVAVGCLKKVNPIV</sequence>
<protein>
    <recommendedName>
        <fullName evidence="1">BTB domain-containing protein</fullName>
    </recommendedName>
</protein>
<keyword evidence="3" id="KW-1185">Reference proteome</keyword>
<dbReference type="InterPro" id="IPR000210">
    <property type="entry name" value="BTB/POZ_dom"/>
</dbReference>
<dbReference type="InterPro" id="IPR011333">
    <property type="entry name" value="SKP1/BTB/POZ_sf"/>
</dbReference>
<accession>A0ABR4E5A3</accession>
<evidence type="ECO:0000259" key="1">
    <source>
        <dbReference type="PROSITE" id="PS50097"/>
    </source>
</evidence>
<dbReference type="PROSITE" id="PS50097">
    <property type="entry name" value="BTB"/>
    <property type="match status" value="1"/>
</dbReference>
<dbReference type="Gene3D" id="3.30.710.10">
    <property type="entry name" value="Potassium Channel Kv1.1, Chain A"/>
    <property type="match status" value="1"/>
</dbReference>
<dbReference type="EMBL" id="JBAWTH010000097">
    <property type="protein sequence ID" value="KAL2277604.1"/>
    <property type="molecule type" value="Genomic_DNA"/>
</dbReference>
<dbReference type="Pfam" id="PF00651">
    <property type="entry name" value="BTB"/>
    <property type="match status" value="1"/>
</dbReference>
<dbReference type="Proteomes" id="UP001600888">
    <property type="component" value="Unassembled WGS sequence"/>
</dbReference>
<proteinExistence type="predicted"/>
<dbReference type="PANTHER" id="PTHR24413">
    <property type="entry name" value="SPECKLE-TYPE POZ PROTEIN"/>
    <property type="match status" value="1"/>
</dbReference>
<feature type="domain" description="BTB" evidence="1">
    <location>
        <begin position="23"/>
        <end position="111"/>
    </location>
</feature>
<evidence type="ECO:0000313" key="2">
    <source>
        <dbReference type="EMBL" id="KAL2277604.1"/>
    </source>
</evidence>
<gene>
    <name evidence="2" type="ORF">FJTKL_15350</name>
</gene>
<name>A0ABR4E5A3_9PEZI</name>
<dbReference type="SMART" id="SM00225">
    <property type="entry name" value="BTB"/>
    <property type="match status" value="1"/>
</dbReference>
<reference evidence="2 3" key="1">
    <citation type="submission" date="2024-03" db="EMBL/GenBank/DDBJ databases">
        <title>A high-quality draft genome sequence of Diaporthe vaccinii, a causative agent of upright dieback and viscid rot disease in cranberry plants.</title>
        <authorList>
            <person name="Sarrasin M."/>
            <person name="Lang B.F."/>
            <person name="Burger G."/>
        </authorList>
    </citation>
    <scope>NUCLEOTIDE SEQUENCE [LARGE SCALE GENOMIC DNA]</scope>
    <source>
        <strain evidence="2 3">IS7</strain>
    </source>
</reference>
<evidence type="ECO:0000313" key="3">
    <source>
        <dbReference type="Proteomes" id="UP001600888"/>
    </source>
</evidence>